<feature type="compositionally biased region" description="Polar residues" evidence="1">
    <location>
        <begin position="383"/>
        <end position="396"/>
    </location>
</feature>
<feature type="domain" description="FMP27/BLTP2/Hobbit GFWDK motif-containing RBG unit" evidence="3">
    <location>
        <begin position="2250"/>
        <end position="2406"/>
    </location>
</feature>
<dbReference type="SMART" id="SM01216">
    <property type="entry name" value="Fmp27_WPPW"/>
    <property type="match status" value="1"/>
</dbReference>
<feature type="compositionally biased region" description="Low complexity" evidence="1">
    <location>
        <begin position="3811"/>
        <end position="3828"/>
    </location>
</feature>
<keyword evidence="9" id="KW-1185">Reference proteome</keyword>
<dbReference type="Proteomes" id="UP000836402">
    <property type="component" value="Unassembled WGS sequence"/>
</dbReference>
<dbReference type="PANTHER" id="PTHR15678">
    <property type="entry name" value="ANTIGEN MLAA-22-RELATED"/>
    <property type="match status" value="1"/>
</dbReference>
<dbReference type="InterPro" id="IPR045167">
    <property type="entry name" value="Hobbit"/>
</dbReference>
<feature type="compositionally biased region" description="Basic and acidic residues" evidence="1">
    <location>
        <begin position="1363"/>
        <end position="1372"/>
    </location>
</feature>
<reference evidence="7" key="1">
    <citation type="submission" date="2016-04" db="EMBL/GenBank/DDBJ databases">
        <authorList>
            <person name="Nguyen H.D."/>
            <person name="Kesanakurti P."/>
            <person name="Cullis J."/>
            <person name="Levesque C.A."/>
            <person name="Hambleton S."/>
        </authorList>
    </citation>
    <scope>NUCLEOTIDE SEQUENCE</scope>
    <source>
        <strain evidence="7">DAOMC 238032</strain>
    </source>
</reference>
<dbReference type="Proteomes" id="UP000077671">
    <property type="component" value="Unassembled WGS sequence"/>
</dbReference>
<feature type="domain" description="FMP27 SW motif-containing RBG unit" evidence="4">
    <location>
        <begin position="2131"/>
        <end position="2232"/>
    </location>
</feature>
<feature type="compositionally biased region" description="Polar residues" evidence="1">
    <location>
        <begin position="3868"/>
        <end position="3903"/>
    </location>
</feature>
<feature type="compositionally biased region" description="Low complexity" evidence="1">
    <location>
        <begin position="632"/>
        <end position="644"/>
    </location>
</feature>
<feature type="region of interest" description="Disordered" evidence="1">
    <location>
        <begin position="2821"/>
        <end position="2848"/>
    </location>
</feature>
<feature type="region of interest" description="Disordered" evidence="1">
    <location>
        <begin position="345"/>
        <end position="396"/>
    </location>
</feature>
<evidence type="ECO:0000259" key="4">
    <source>
        <dbReference type="SMART" id="SM01215"/>
    </source>
</evidence>
<feature type="compositionally biased region" description="Basic and acidic residues" evidence="1">
    <location>
        <begin position="3611"/>
        <end position="3623"/>
    </location>
</feature>
<feature type="compositionally biased region" description="Basic and acidic residues" evidence="1">
    <location>
        <begin position="526"/>
        <end position="545"/>
    </location>
</feature>
<feature type="compositionally biased region" description="Pro residues" evidence="1">
    <location>
        <begin position="3056"/>
        <end position="3070"/>
    </location>
</feature>
<feature type="compositionally biased region" description="Acidic residues" evidence="1">
    <location>
        <begin position="3837"/>
        <end position="3852"/>
    </location>
</feature>
<feature type="region of interest" description="Disordered" evidence="1">
    <location>
        <begin position="2147"/>
        <end position="2166"/>
    </location>
</feature>
<sequence length="3903" mass="431011">MTTVRDTIVGALTTTAILVVFWLFCRSILPRLPRIVFRGRLRIRRVGLRGVRGLEWSSKGFVSTRTKRKADSREHEEVLNAGEESKESLQSQHHPDSFVLRVSHIYLQFHRRDARHRSWATLHIQGVGIRLPRPPFVQAEQRSSADRRAAQHKNRTSSGAGARQGDLAEREEKRLQRLMLSPPSSPALQNRSTLHQRKSSLFEAVTGSLGSNRASPAAPDVPPASPNLGSSTHAEAHQKRPQLPRRPFSSLIPNTSASSFRTIPLYVGWLVYAYIRDAVVPMIRSWLLRGTRVGLFLLASAIPVVTSLFDVEIHRLEVYVQEAETVFRVGRMGARYSMKVVSAGHADHHGRAQSSPPSTANGQNPPSDSTSHKTDVPIHADGWSSNNRPTGNNQSAAQSLHYPVVIRPSRIPWVQNSITEMLAAMPKRIGSGAKGATAFVMAGVPAAKGNLKLTFESIQVFEALFVTEEPGSASEAGMLRQGSRSAKKTDSFFHIPSTGLHPSLDGHGHPHSPTRSPLGRARRQRANHDQSTDGSDNEGHEEHGTPSRVIQQPTFTASDRHRAHIHQRSGSSDAAMGSSLFIRSPLPTSNSGDGGLYSPYQTTTTRWFEAKNSRVGPQPLLAELLASPLPGAFPTSSSMQSLDSDGSDLPHDQSARMRSFNAATPTLMQSMSPVKRNIPTESDFPLSTGEQGGTTAPSAANHDGFANNLLSPPSRSRDGSVANSTANLGGQTLKRSSSTSQLQTMNTLTLSGFTDRWADWALEPIADSTFSSDSGWATSAQGYFGAPGSPARTLSKTIPESARLMFLPGLSIFRVNFVLGPSMQIKQREAVHVGVVLAETNIGIEPVMKVAALVKKRQHEARAFAQSGQEQPGSPIPDKSPSAAAEEECDPLTVHIKGSSAVTKGTKARTALAQLGSLTVALPKIRMSHTLRPLQLVDAFEGGRADFRARTNGAYTASVPSDIQLEAILRHFHFKLQTSDPADPEHQKWLGTCGISNYRRPTGNAAVDVHSKRSSSLGSSFRQSSGMAGSEQHFTPPMDGGKFEAQPSSPHVAGKPLSDEDSVGHSSSAQTKKSLFIPARRNKSTSGGQKTRPPKLVEHRRALQIDASFATFELHCATGTDTGRQSRSADGQQSGARQLPELAEATSDLVIMRTFSMKIRSSWTPYGLLPSLKAITSATTHRQTDENASGGDFSDLSLNAETVIPGSSTTSDAQLILPRPNCPFSFFATDPNEQAVIAELDLGNVSSHVKLRHASALVAFAASLQAAKGSGPHPASTGKQISLPRLSLAFCARDMSFRLDASEDAEVVSQPTVPEFGAHRSLVVAAPSVEFVFHGSYKDAYARRSADGRKDAWKSFLQGHTRFRPDDNEWKQRATTTKTLSIGPSRSKSSAHTQSSIARSKPTPGGIGTVGSISEEVTSKLDNSVQGDQPPHEGVRTSSPEPTLAPEYISGQSSPAQGGPLGGRAKVAYSGSSGHLYNYAIDSNCQIPSVEAYFGFRKERISKSRLSLTVPSGSDLPPFGMSHQHILSLHQITLGVVSMVPAGAVADLGNYILPSLLVDRAATEVQTDVRDVAFDMWHPQALGISRDLIQTFADAEWTSQPGTPSSSNQNIHKTSGPNQSLLDKLPGGIFLFSHMQSVTLNLGGPDKRCEADLARGISVKTKAITIEYAASKDGRFKGHQYGARSAISLPEDIRVNANASAAQGPAAAARLTAIGFEIIPLLDADQAIHTPGPVQGSLHAQSHTDVRVDSVSGHSQEHSHQPGDSKAPALFAPAVWDFQKTKQRLLSRRPWMEPPKQQDADNYLIRTSSFNLSATCYRAGKRHTNPENLKIDCANKGKMLIKVEMLHTYCLLLALSSLLSLKPRQPTQDEGRPGKPLAEPSPAQPSRRPNLAVAFAYELPKVDVFFALAKDTHIFVHVHRLQINLDSKRGLELLWDTLIAAVESARVPVTDLWEEALRLRKWRVLLSPPTDNGPASVDVSGLSASIRIPTDYQFHHVIEHSTVAFKATKQLAHQFLHDSSDTVIYPIEEDPKRVPNISFQLQMLTFEAEDDPIETRLNLIWRAGSSEQPKRMEREATFEEAAAEIRSAERGKSALSLAPSIAANTSSLDSTDAGSVKGARKDESASVTIEEARRRLDMFNGQEWIRRQNNAKREQGRREEQTRDQIFGSRSAHSFKLPVRMAEPSLSAPLLRSIMTRIRIDISRPSFPFEELPDFLHLHGGGMPKDTKYSTVIPMQLRLRLGEWRISLRDYPLPLLHVPPVHPDKGDAYAWDMSGDICLAEQLGGPESIRKVPAVVVPASTGRKNAVPYSIQVPKMVMPLKFYGSPIIDVKTPFPTRIVWGQSVQPAIQDVQRVIESITSPPHDPSPRLPFWDKIPLLLHGHARATFSGDGDVHFFFKGSRDPYEVTGHGAGWVMCWRKGVEFRIGFENDDREFFQVISSECLLAIPDLQDYLDLAASGHGPKEPADDADANHSDNDPTVTGSQKRYMVQPRFQKVCLRLSNGVRIGVGLIYERTCTDDSCKKRPRCRGSPFYRECRIWDRVPHWKVSTKSKQHVEQAPESLRSDSFEGWRSHHIHPSLSIFSPKEGIAGYGPVRKSEEATNSLYFSPLAWEHFWRWVALFGGALSLPVRQGKLFPNTPPQSAKLGAFIATIKYRFMIEPIFISHFYQQASKVNLAKGRTTLVGVKARVDSFRADLHQRQEETIKERPEMKKDTDKKLKVFHKPFNEVELDCAGIDLRTVWARFYDESRQLVDEFEGDAEDDLDDFPETNAAAGEEEWYDIADFAEIDWQPPNGATPDLSITQTMVCPRFHYYRKVESKRERRARQASIDPHFGSYQETHDEDNLSGDTGLTPISELAFSKFGNEHTHTCLVGTSPSSPMVQSQLAEHRLSHLLAELQTVTKARHAATSAPDISAAASMSSSFASHRGGTESPPDAFDARIADLKTKIKLIKDFIHSLGQLSKDSNGSEQATGPAGTQMFVQSSDEDRLDLRALYRDWETFNNRYFVHNPIVYFSTDTRNALLKYYHCSRIRKGFAHHMTAKAVRYVRALRAESTPEPPAIQGPSGPAPETPRVDGSTAGETGGLNYIKGLLSEKMSFGMAETPRLDQERRKEASDLLNQKPEPRRGLSDNFTINKSNVAVLLKPQVVLQAKGSIQSSVIITAKRLRLQNYSVLEDCFSEDELNARLMYRNFLAVDGLQAFAPTTHCQYLRTAPHRTMFAYVPLETLVDMGYQTRDFDRIISSTDAVAGYDKFNRLRVNASDKVIVPEQEINNPDFDHLLHHMDFIQVRCPRIALSADSNHFAAIYSVVTDLLLYRDPTSKDHSKRLEEMLFNYDFENLDALCEVLTGLQARVRHAKDLLGQYQENFQFLNKDGKADLYTLNVETLEMITDLDLLMQAITTARDHHAATDNDKKSALSLEASADELGWYMMGLQDGEQLAKLSIKNASFSWLNKADSSAENKLSIGDLQALNIRPDAHYAEIISKYSQAADHDKAKKGLFLEAKWKVLAPVGGIAIIETLDLNLHPVRLSIELKVGREIMDYIFGSKRRQALQGQEARITEVGEEPTAIPANAEHFPKKAKRKGLFGFLSTNKGKESATPSRLAVPSSATNDEREVARSERHRSSPTKRQGRSRSREPREHRPAEERRRSFEDVRSKSRTRRGEREQELGGDSDSEDAGDQDAKQQRDIARRNAESMRRRASTNRTFVKVKFAQTILCLSYKGDKDKSFMDLFDVVFRAPTLEYKNQTCGYEDLVNFCKKDIIRAAWEQRGPLLKGFLHRPRKTSRNVRDFAAQGIGSAVGRLTGQERVASSSRSDSMASKSNDASSSQAIKVPGHDDDDEDDDDENEDRDDESVRFDSERREGVGTSDVSSSFQQRDSMQDDSWSGRSAFTEQDSSSVHTSS</sequence>
<feature type="compositionally biased region" description="Polar residues" evidence="1">
    <location>
        <begin position="352"/>
        <end position="369"/>
    </location>
</feature>
<feature type="compositionally biased region" description="Polar residues" evidence="1">
    <location>
        <begin position="1064"/>
        <end position="1073"/>
    </location>
</feature>
<feature type="region of interest" description="Disordered" evidence="1">
    <location>
        <begin position="2962"/>
        <end position="2982"/>
    </location>
</feature>
<proteinExistence type="predicted"/>
<feature type="region of interest" description="Disordered" evidence="1">
    <location>
        <begin position="470"/>
        <end position="576"/>
    </location>
</feature>
<evidence type="ECO:0000313" key="7">
    <source>
        <dbReference type="EMBL" id="KAE8262544.1"/>
    </source>
</evidence>
<name>A0A177V692_9BASI</name>
<accession>A0A177V692</accession>
<reference evidence="6" key="3">
    <citation type="submission" date="2020-10" db="EMBL/GenBank/DDBJ databases">
        <authorList>
            <person name="Sedaghatjoo S."/>
        </authorList>
    </citation>
    <scope>NUCLEOTIDE SEQUENCE</scope>
    <source>
        <strain evidence="6">AZH3</strain>
    </source>
</reference>
<feature type="region of interest" description="Disordered" evidence="1">
    <location>
        <begin position="861"/>
        <end position="888"/>
    </location>
</feature>
<feature type="compositionally biased region" description="Basic and acidic residues" evidence="1">
    <location>
        <begin position="2461"/>
        <end position="2476"/>
    </location>
</feature>
<feature type="compositionally biased region" description="Polar residues" evidence="1">
    <location>
        <begin position="1120"/>
        <end position="1136"/>
    </location>
</feature>
<feature type="region of interest" description="Disordered" evidence="1">
    <location>
        <begin position="3054"/>
        <end position="3080"/>
    </location>
</feature>
<evidence type="ECO:0000313" key="9">
    <source>
        <dbReference type="Proteomes" id="UP000836402"/>
    </source>
</evidence>
<feature type="compositionally biased region" description="Low complexity" evidence="1">
    <location>
        <begin position="1014"/>
        <end position="1025"/>
    </location>
</feature>
<dbReference type="SMART" id="SM01214">
    <property type="entry name" value="Fmp27_GFWDK"/>
    <property type="match status" value="1"/>
</dbReference>
<feature type="compositionally biased region" description="Basic and acidic residues" evidence="1">
    <location>
        <begin position="3853"/>
        <end position="3864"/>
    </location>
</feature>
<feature type="domain" description="FMP27 WPPW motif-containing RBG unit" evidence="5">
    <location>
        <begin position="2684"/>
        <end position="3227"/>
    </location>
</feature>
<dbReference type="InterPro" id="IPR019415">
    <property type="entry name" value="FMP27_SW_RBG"/>
</dbReference>
<keyword evidence="2" id="KW-1133">Transmembrane helix</keyword>
<reference evidence="7" key="2">
    <citation type="journal article" date="2019" name="IMA Fungus">
        <title>Genome sequencing and comparison of five Tilletia species to identify candidate genes for the detection of regulated species infecting wheat.</title>
        <authorList>
            <person name="Nguyen H.D.T."/>
            <person name="Sultana T."/>
            <person name="Kesanakurti P."/>
            <person name="Hambleton S."/>
        </authorList>
    </citation>
    <scope>NUCLEOTIDE SEQUENCE</scope>
    <source>
        <strain evidence="7">DAOMC 238032</strain>
    </source>
</reference>
<evidence type="ECO:0000259" key="3">
    <source>
        <dbReference type="SMART" id="SM01214"/>
    </source>
</evidence>
<dbReference type="EMBL" id="CAJHJG010002984">
    <property type="protein sequence ID" value="CAD6925395.1"/>
    <property type="molecule type" value="Genomic_DNA"/>
</dbReference>
<feature type="compositionally biased region" description="Polar residues" evidence="1">
    <location>
        <begin position="1411"/>
        <end position="1427"/>
    </location>
</feature>
<feature type="compositionally biased region" description="Basic and acidic residues" evidence="1">
    <location>
        <begin position="69"/>
        <end position="87"/>
    </location>
</feature>
<feature type="region of interest" description="Disordered" evidence="1">
    <location>
        <begin position="2460"/>
        <end position="2483"/>
    </location>
</feature>
<feature type="compositionally biased region" description="Acidic residues" evidence="1">
    <location>
        <begin position="3669"/>
        <end position="3680"/>
    </location>
</feature>
<dbReference type="SMART" id="SM01215">
    <property type="entry name" value="Fmp27_SW"/>
    <property type="match status" value="1"/>
</dbReference>
<evidence type="ECO:0000256" key="1">
    <source>
        <dbReference type="SAM" id="MobiDB-lite"/>
    </source>
</evidence>
<feature type="compositionally biased region" description="Polar residues" evidence="1">
    <location>
        <begin position="548"/>
        <end position="557"/>
    </location>
</feature>
<dbReference type="InterPro" id="IPR019449">
    <property type="entry name" value="FMP27_WPPW_RBG"/>
</dbReference>
<feature type="region of interest" description="Disordered" evidence="1">
    <location>
        <begin position="65"/>
        <end position="93"/>
    </location>
</feature>
<keyword evidence="2" id="KW-0812">Transmembrane</keyword>
<dbReference type="InterPro" id="IPR019441">
    <property type="entry name" value="FMP27/BLTP2/Hobbit_GFWDK_RBG"/>
</dbReference>
<feature type="region of interest" description="Disordered" evidence="1">
    <location>
        <begin position="209"/>
        <end position="250"/>
    </location>
</feature>
<feature type="compositionally biased region" description="Polar residues" evidence="1">
    <location>
        <begin position="1373"/>
        <end position="1398"/>
    </location>
</feature>
<dbReference type="EMBL" id="LWDD02000227">
    <property type="protein sequence ID" value="KAE8262544.1"/>
    <property type="molecule type" value="Genomic_DNA"/>
</dbReference>
<evidence type="ECO:0000313" key="6">
    <source>
        <dbReference type="EMBL" id="CAD6925395.1"/>
    </source>
</evidence>
<dbReference type="Pfam" id="PF10344">
    <property type="entry name" value="Hobbit"/>
    <property type="match status" value="1"/>
</dbReference>
<dbReference type="PANTHER" id="PTHR15678:SF6">
    <property type="entry name" value="BRIDGE-LIKE LIPID TRANSFER PROTEIN FAMILY MEMBER 2"/>
    <property type="match status" value="1"/>
</dbReference>
<feature type="region of interest" description="Disordered" evidence="1">
    <location>
        <begin position="3103"/>
        <end position="3130"/>
    </location>
</feature>
<feature type="compositionally biased region" description="Polar residues" evidence="1">
    <location>
        <begin position="721"/>
        <end position="741"/>
    </location>
</feature>
<organism evidence="7 8">
    <name type="scientific">Tilletia caries</name>
    <name type="common">wheat bunt fungus</name>
    <dbReference type="NCBI Taxonomy" id="13290"/>
    <lineage>
        <taxon>Eukaryota</taxon>
        <taxon>Fungi</taxon>
        <taxon>Dikarya</taxon>
        <taxon>Basidiomycota</taxon>
        <taxon>Ustilaginomycotina</taxon>
        <taxon>Exobasidiomycetes</taxon>
        <taxon>Tilletiales</taxon>
        <taxon>Tilletiaceae</taxon>
        <taxon>Tilletia</taxon>
    </lineage>
</organism>
<feature type="transmembrane region" description="Helical" evidence="2">
    <location>
        <begin position="7"/>
        <end position="24"/>
    </location>
</feature>
<feature type="region of interest" description="Disordered" evidence="1">
    <location>
        <begin position="2106"/>
        <end position="2126"/>
    </location>
</feature>
<keyword evidence="2" id="KW-0472">Membrane</keyword>
<feature type="region of interest" description="Disordered" evidence="1">
    <location>
        <begin position="632"/>
        <end position="653"/>
    </location>
</feature>
<feature type="compositionally biased region" description="Basic residues" evidence="1">
    <location>
        <begin position="3624"/>
        <end position="3633"/>
    </location>
</feature>
<feature type="region of interest" description="Disordered" evidence="1">
    <location>
        <begin position="1004"/>
        <end position="1096"/>
    </location>
</feature>
<feature type="region of interest" description="Disordered" evidence="1">
    <location>
        <begin position="1120"/>
        <end position="1141"/>
    </location>
</feature>
<feature type="region of interest" description="Disordered" evidence="1">
    <location>
        <begin position="676"/>
        <end position="741"/>
    </location>
</feature>
<feature type="region of interest" description="Disordered" evidence="1">
    <location>
        <begin position="3802"/>
        <end position="3903"/>
    </location>
</feature>
<gene>
    <name evidence="7" type="ORF">A4X03_0g2374</name>
    <name evidence="6" type="ORF">JKIAZH3_G8748</name>
</gene>
<comment type="caution">
    <text evidence="7">The sequence shown here is derived from an EMBL/GenBank/DDBJ whole genome shotgun (WGS) entry which is preliminary data.</text>
</comment>
<feature type="region of interest" description="Disordered" evidence="1">
    <location>
        <begin position="1730"/>
        <end position="1766"/>
    </location>
</feature>
<feature type="region of interest" description="Disordered" evidence="1">
    <location>
        <begin position="138"/>
        <end position="168"/>
    </location>
</feature>
<evidence type="ECO:0000256" key="2">
    <source>
        <dbReference type="SAM" id="Phobius"/>
    </source>
</evidence>
<evidence type="ECO:0000259" key="5">
    <source>
        <dbReference type="SMART" id="SM01216"/>
    </source>
</evidence>
<feature type="compositionally biased region" description="Basic and acidic residues" evidence="1">
    <location>
        <begin position="2151"/>
        <end position="2163"/>
    </location>
</feature>
<feature type="compositionally biased region" description="Basic and acidic residues" evidence="1">
    <location>
        <begin position="3634"/>
        <end position="3668"/>
    </location>
</feature>
<feature type="region of interest" description="Disordered" evidence="1">
    <location>
        <begin position="1597"/>
        <end position="1618"/>
    </location>
</feature>
<feature type="region of interest" description="Disordered" evidence="1">
    <location>
        <begin position="1864"/>
        <end position="1887"/>
    </location>
</feature>
<feature type="compositionally biased region" description="Polar residues" evidence="1">
    <location>
        <begin position="2962"/>
        <end position="2971"/>
    </location>
</feature>
<feature type="region of interest" description="Disordered" evidence="1">
    <location>
        <begin position="3591"/>
        <end position="3688"/>
    </location>
</feature>
<feature type="region of interest" description="Disordered" evidence="1">
    <location>
        <begin position="1362"/>
        <end position="1462"/>
    </location>
</feature>
<evidence type="ECO:0000313" key="8">
    <source>
        <dbReference type="Proteomes" id="UP000077671"/>
    </source>
</evidence>
<protein>
    <submittedName>
        <fullName evidence="7">Uncharacterized protein</fullName>
    </submittedName>
</protein>
<feature type="compositionally biased region" description="Basic and acidic residues" evidence="1">
    <location>
        <begin position="3104"/>
        <end position="3115"/>
    </location>
</feature>